<gene>
    <name evidence="2" type="ORF">C4D60_Mb04t38720</name>
</gene>
<accession>A0A4S8KHR6</accession>
<proteinExistence type="predicted"/>
<protein>
    <submittedName>
        <fullName evidence="2">Uncharacterized protein</fullName>
    </submittedName>
</protein>
<evidence type="ECO:0000256" key="1">
    <source>
        <dbReference type="SAM" id="MobiDB-lite"/>
    </source>
</evidence>
<feature type="compositionally biased region" description="Basic and acidic residues" evidence="1">
    <location>
        <begin position="77"/>
        <end position="90"/>
    </location>
</feature>
<dbReference type="EMBL" id="PYDT01000001">
    <property type="protein sequence ID" value="THU74944.1"/>
    <property type="molecule type" value="Genomic_DNA"/>
</dbReference>
<sequence length="111" mass="12481">MPSHPMLPKELTDVIVKGLGLHSEDLKISGLRDTLVGQTFNIEVEKRVIPIRLLEYVSRWDFVGLPIFRATKEEGEEKKGLAEIGRRPDARVSPLLPPFSDRQPNGAVDPR</sequence>
<dbReference type="AlphaFoldDB" id="A0A4S8KHR6"/>
<feature type="region of interest" description="Disordered" evidence="1">
    <location>
        <begin position="77"/>
        <end position="111"/>
    </location>
</feature>
<evidence type="ECO:0000313" key="2">
    <source>
        <dbReference type="EMBL" id="THU74944.1"/>
    </source>
</evidence>
<reference evidence="2 3" key="1">
    <citation type="journal article" date="2019" name="Nat. Plants">
        <title>Genome sequencing of Musa balbisiana reveals subgenome evolution and function divergence in polyploid bananas.</title>
        <authorList>
            <person name="Yao X."/>
        </authorList>
    </citation>
    <scope>NUCLEOTIDE SEQUENCE [LARGE SCALE GENOMIC DNA]</scope>
    <source>
        <strain evidence="3">cv. DH-PKW</strain>
        <tissue evidence="2">Leaves</tissue>
    </source>
</reference>
<organism evidence="2 3">
    <name type="scientific">Musa balbisiana</name>
    <name type="common">Banana</name>
    <dbReference type="NCBI Taxonomy" id="52838"/>
    <lineage>
        <taxon>Eukaryota</taxon>
        <taxon>Viridiplantae</taxon>
        <taxon>Streptophyta</taxon>
        <taxon>Embryophyta</taxon>
        <taxon>Tracheophyta</taxon>
        <taxon>Spermatophyta</taxon>
        <taxon>Magnoliopsida</taxon>
        <taxon>Liliopsida</taxon>
        <taxon>Zingiberales</taxon>
        <taxon>Musaceae</taxon>
        <taxon>Musa</taxon>
    </lineage>
</organism>
<comment type="caution">
    <text evidence="2">The sequence shown here is derived from an EMBL/GenBank/DDBJ whole genome shotgun (WGS) entry which is preliminary data.</text>
</comment>
<dbReference type="Proteomes" id="UP000317650">
    <property type="component" value="Chromosome 4"/>
</dbReference>
<name>A0A4S8KHR6_MUSBA</name>
<evidence type="ECO:0000313" key="3">
    <source>
        <dbReference type="Proteomes" id="UP000317650"/>
    </source>
</evidence>
<keyword evidence="3" id="KW-1185">Reference proteome</keyword>